<gene>
    <name evidence="1" type="ORF">PGTUg99_028042</name>
</gene>
<evidence type="ECO:0000313" key="2">
    <source>
        <dbReference type="Proteomes" id="UP000325313"/>
    </source>
</evidence>
<accession>A0A5B0Q3U5</accession>
<dbReference type="EMBL" id="VDEP01000307">
    <property type="protein sequence ID" value="KAA1107871.1"/>
    <property type="molecule type" value="Genomic_DNA"/>
</dbReference>
<reference evidence="1 2" key="1">
    <citation type="submission" date="2019-05" db="EMBL/GenBank/DDBJ databases">
        <title>Emergence of the Ug99 lineage of the wheat stem rust pathogen through somatic hybridization.</title>
        <authorList>
            <person name="Li F."/>
            <person name="Upadhyaya N.M."/>
            <person name="Sperschneider J."/>
            <person name="Matny O."/>
            <person name="Nguyen-Phuc H."/>
            <person name="Mago R."/>
            <person name="Raley C."/>
            <person name="Miller M.E."/>
            <person name="Silverstein K.A.T."/>
            <person name="Henningsen E."/>
            <person name="Hirsch C.D."/>
            <person name="Visser B."/>
            <person name="Pretorius Z.A."/>
            <person name="Steffenson B.J."/>
            <person name="Schwessinger B."/>
            <person name="Dodds P.N."/>
            <person name="Figueroa M."/>
        </authorList>
    </citation>
    <scope>NUCLEOTIDE SEQUENCE [LARGE SCALE GENOMIC DNA]</scope>
    <source>
        <strain evidence="1 2">Ug99</strain>
    </source>
</reference>
<dbReference type="AlphaFoldDB" id="A0A5B0Q3U5"/>
<dbReference type="Proteomes" id="UP000325313">
    <property type="component" value="Unassembled WGS sequence"/>
</dbReference>
<proteinExistence type="predicted"/>
<sequence>MNHTLVPSTNMTSSFILIITYCSVFQSYEASTKHCGRIGNRTNDHRCSDGQSLVKIGTDYLAWIVYLALFPQQ</sequence>
<name>A0A5B0Q3U5_PUCGR</name>
<protein>
    <submittedName>
        <fullName evidence="1">Uncharacterized protein</fullName>
    </submittedName>
</protein>
<organism evidence="1 2">
    <name type="scientific">Puccinia graminis f. sp. tritici</name>
    <dbReference type="NCBI Taxonomy" id="56615"/>
    <lineage>
        <taxon>Eukaryota</taxon>
        <taxon>Fungi</taxon>
        <taxon>Dikarya</taxon>
        <taxon>Basidiomycota</taxon>
        <taxon>Pucciniomycotina</taxon>
        <taxon>Pucciniomycetes</taxon>
        <taxon>Pucciniales</taxon>
        <taxon>Pucciniaceae</taxon>
        <taxon>Puccinia</taxon>
    </lineage>
</organism>
<comment type="caution">
    <text evidence="1">The sequence shown here is derived from an EMBL/GenBank/DDBJ whole genome shotgun (WGS) entry which is preliminary data.</text>
</comment>
<evidence type="ECO:0000313" key="1">
    <source>
        <dbReference type="EMBL" id="KAA1107871.1"/>
    </source>
</evidence>